<keyword evidence="3" id="KW-1185">Reference proteome</keyword>
<dbReference type="Proteomes" id="UP001476798">
    <property type="component" value="Unassembled WGS sequence"/>
</dbReference>
<gene>
    <name evidence="2" type="ORF">GOODEAATRI_028058</name>
</gene>
<feature type="compositionally biased region" description="Polar residues" evidence="1">
    <location>
        <begin position="62"/>
        <end position="72"/>
    </location>
</feature>
<protein>
    <submittedName>
        <fullName evidence="2">Uncharacterized protein</fullName>
    </submittedName>
</protein>
<feature type="compositionally biased region" description="Basic and acidic residues" evidence="1">
    <location>
        <begin position="199"/>
        <end position="218"/>
    </location>
</feature>
<evidence type="ECO:0000256" key="1">
    <source>
        <dbReference type="SAM" id="MobiDB-lite"/>
    </source>
</evidence>
<feature type="region of interest" description="Disordered" evidence="1">
    <location>
        <begin position="16"/>
        <end position="72"/>
    </location>
</feature>
<organism evidence="2 3">
    <name type="scientific">Goodea atripinnis</name>
    <dbReference type="NCBI Taxonomy" id="208336"/>
    <lineage>
        <taxon>Eukaryota</taxon>
        <taxon>Metazoa</taxon>
        <taxon>Chordata</taxon>
        <taxon>Craniata</taxon>
        <taxon>Vertebrata</taxon>
        <taxon>Euteleostomi</taxon>
        <taxon>Actinopterygii</taxon>
        <taxon>Neopterygii</taxon>
        <taxon>Teleostei</taxon>
        <taxon>Neoteleostei</taxon>
        <taxon>Acanthomorphata</taxon>
        <taxon>Ovalentaria</taxon>
        <taxon>Atherinomorphae</taxon>
        <taxon>Cyprinodontiformes</taxon>
        <taxon>Goodeidae</taxon>
        <taxon>Goodea</taxon>
    </lineage>
</organism>
<feature type="region of interest" description="Disordered" evidence="1">
    <location>
        <begin position="188"/>
        <end position="229"/>
    </location>
</feature>
<name>A0ABV0NF62_9TELE</name>
<sequence length="229" mass="24321">MKRNIPVSDTFLVKMSLKRPDEVGRNKVGQDSVPAGSNSADLCSQHMGELGGKETKDKDSKVFSSSQSGHTSSDIFSWGSEVFYLSQEWGENKAEAPEALSCTTPTPRTVASGCGGDKGLQRPSITKTAALFSGLQGQLATHLRALIYGFPPLGVDACLISTTAWRLHQLSQTGSGCGDVGHLIRACPGKNPPVNNTEQWRDEGGEKTPKQTEAKDAGSAETNETEGPV</sequence>
<feature type="compositionally biased region" description="Basic and acidic residues" evidence="1">
    <location>
        <begin position="51"/>
        <end position="61"/>
    </location>
</feature>
<evidence type="ECO:0000313" key="2">
    <source>
        <dbReference type="EMBL" id="MEQ2169706.1"/>
    </source>
</evidence>
<accession>A0ABV0NF62</accession>
<proteinExistence type="predicted"/>
<reference evidence="2 3" key="1">
    <citation type="submission" date="2021-06" db="EMBL/GenBank/DDBJ databases">
        <authorList>
            <person name="Palmer J.M."/>
        </authorList>
    </citation>
    <scope>NUCLEOTIDE SEQUENCE [LARGE SCALE GENOMIC DNA]</scope>
    <source>
        <strain evidence="2 3">GA_2019</strain>
        <tissue evidence="2">Muscle</tissue>
    </source>
</reference>
<dbReference type="EMBL" id="JAHRIO010033784">
    <property type="protein sequence ID" value="MEQ2169706.1"/>
    <property type="molecule type" value="Genomic_DNA"/>
</dbReference>
<comment type="caution">
    <text evidence="2">The sequence shown here is derived from an EMBL/GenBank/DDBJ whole genome shotgun (WGS) entry which is preliminary data.</text>
</comment>
<evidence type="ECO:0000313" key="3">
    <source>
        <dbReference type="Proteomes" id="UP001476798"/>
    </source>
</evidence>